<keyword evidence="3" id="KW-1003">Cell membrane</keyword>
<keyword evidence="6 7" id="KW-0472">Membrane</keyword>
<accession>A0ABV7Y7T7</accession>
<organism evidence="8 9">
    <name type="scientific">Tenggerimyces flavus</name>
    <dbReference type="NCBI Taxonomy" id="1708749"/>
    <lineage>
        <taxon>Bacteria</taxon>
        <taxon>Bacillati</taxon>
        <taxon>Actinomycetota</taxon>
        <taxon>Actinomycetes</taxon>
        <taxon>Propionibacteriales</taxon>
        <taxon>Nocardioidaceae</taxon>
        <taxon>Tenggerimyces</taxon>
    </lineage>
</organism>
<dbReference type="PANTHER" id="PTHR23513:SF6">
    <property type="entry name" value="MAJOR FACILITATOR SUPERFAMILY ASSOCIATED DOMAIN-CONTAINING PROTEIN"/>
    <property type="match status" value="1"/>
</dbReference>
<name>A0ABV7Y7T7_9ACTN</name>
<evidence type="ECO:0000313" key="8">
    <source>
        <dbReference type="EMBL" id="MFC3760089.1"/>
    </source>
</evidence>
<evidence type="ECO:0000256" key="6">
    <source>
        <dbReference type="ARBA" id="ARBA00023136"/>
    </source>
</evidence>
<keyword evidence="2" id="KW-0813">Transport</keyword>
<dbReference type="Gene3D" id="1.20.1250.20">
    <property type="entry name" value="MFS general substrate transporter like domains"/>
    <property type="match status" value="1"/>
</dbReference>
<feature type="transmembrane region" description="Helical" evidence="7">
    <location>
        <begin position="214"/>
        <end position="238"/>
    </location>
</feature>
<evidence type="ECO:0000256" key="7">
    <source>
        <dbReference type="SAM" id="Phobius"/>
    </source>
</evidence>
<feature type="transmembrane region" description="Helical" evidence="7">
    <location>
        <begin position="370"/>
        <end position="388"/>
    </location>
</feature>
<comment type="subcellular location">
    <subcellularLocation>
        <location evidence="1">Cell membrane</location>
        <topology evidence="1">Multi-pass membrane protein</topology>
    </subcellularLocation>
</comment>
<dbReference type="PANTHER" id="PTHR23513">
    <property type="entry name" value="INTEGRAL MEMBRANE EFFLUX PROTEIN-RELATED"/>
    <property type="match status" value="1"/>
</dbReference>
<evidence type="ECO:0000256" key="3">
    <source>
        <dbReference type="ARBA" id="ARBA00022475"/>
    </source>
</evidence>
<dbReference type="SUPFAM" id="SSF103473">
    <property type="entry name" value="MFS general substrate transporter"/>
    <property type="match status" value="1"/>
</dbReference>
<keyword evidence="9" id="KW-1185">Reference proteome</keyword>
<evidence type="ECO:0000256" key="5">
    <source>
        <dbReference type="ARBA" id="ARBA00022989"/>
    </source>
</evidence>
<dbReference type="InterPro" id="IPR010290">
    <property type="entry name" value="TM_effector"/>
</dbReference>
<dbReference type="RefSeq" id="WP_239555394.1">
    <property type="nucleotide sequence ID" value="NZ_JBHRZH010000004.1"/>
</dbReference>
<feature type="transmembrane region" description="Helical" evidence="7">
    <location>
        <begin position="344"/>
        <end position="364"/>
    </location>
</feature>
<proteinExistence type="predicted"/>
<evidence type="ECO:0000313" key="9">
    <source>
        <dbReference type="Proteomes" id="UP001595699"/>
    </source>
</evidence>
<reference evidence="9" key="1">
    <citation type="journal article" date="2019" name="Int. J. Syst. Evol. Microbiol.">
        <title>The Global Catalogue of Microorganisms (GCM) 10K type strain sequencing project: providing services to taxonomists for standard genome sequencing and annotation.</title>
        <authorList>
            <consortium name="The Broad Institute Genomics Platform"/>
            <consortium name="The Broad Institute Genome Sequencing Center for Infectious Disease"/>
            <person name="Wu L."/>
            <person name="Ma J."/>
        </authorList>
    </citation>
    <scope>NUCLEOTIDE SEQUENCE [LARGE SCALE GENOMIC DNA]</scope>
    <source>
        <strain evidence="9">CGMCC 4.7241</strain>
    </source>
</reference>
<keyword evidence="5 7" id="KW-1133">Transmembrane helix</keyword>
<feature type="transmembrane region" description="Helical" evidence="7">
    <location>
        <begin position="250"/>
        <end position="272"/>
    </location>
</feature>
<feature type="transmembrane region" description="Helical" evidence="7">
    <location>
        <begin position="303"/>
        <end position="323"/>
    </location>
</feature>
<sequence length="394" mass="40039">MSAFWRFWAASSVARLGGGTGAAAFPLAAAALSSEPIHVAGIAVALELPWLLFGLPAGALADRRDRRTLAVAATATQGALVIVLAVAMITGVAGMAMIYAAAFGMGTCATFAGSAVRTMTPALVEPADLERANGRIITAGNASGELVGPPLGSALFGLVAAVPFFFQGLTNVAATFLLGSLPDRFAPGRQTTTVRGALSEIWEGIRWLVGHRRLGSITVLTMVFVITDSAWFALLALYVTEILHLPPSAYGIVVGIAAAGGLVGGLAAATIARVLPTHVLLPGLLVAAAAGQVVLAVTGGAVVATAALAVSAFAFGIWDVVTVTQFQRHTPNGLMGRVMAADRTAIMGASPLGALLGGLAANAWGLRAPLLLGLPILLGGAFLGWRLLRTARLK</sequence>
<dbReference type="CDD" id="cd06173">
    <property type="entry name" value="MFS_MefA_like"/>
    <property type="match status" value="1"/>
</dbReference>
<evidence type="ECO:0000256" key="1">
    <source>
        <dbReference type="ARBA" id="ARBA00004651"/>
    </source>
</evidence>
<evidence type="ECO:0000256" key="4">
    <source>
        <dbReference type="ARBA" id="ARBA00022692"/>
    </source>
</evidence>
<dbReference type="EMBL" id="JBHRZH010000004">
    <property type="protein sequence ID" value="MFC3760089.1"/>
    <property type="molecule type" value="Genomic_DNA"/>
</dbReference>
<dbReference type="Pfam" id="PF05977">
    <property type="entry name" value="MFS_3"/>
    <property type="match status" value="1"/>
</dbReference>
<dbReference type="Proteomes" id="UP001595699">
    <property type="component" value="Unassembled WGS sequence"/>
</dbReference>
<feature type="transmembrane region" description="Helical" evidence="7">
    <location>
        <begin position="154"/>
        <end position="179"/>
    </location>
</feature>
<comment type="caution">
    <text evidence="8">The sequence shown here is derived from an EMBL/GenBank/DDBJ whole genome shotgun (WGS) entry which is preliminary data.</text>
</comment>
<gene>
    <name evidence="8" type="ORF">ACFOUW_04525</name>
</gene>
<protein>
    <submittedName>
        <fullName evidence="8">MFS transporter</fullName>
    </submittedName>
</protein>
<evidence type="ECO:0000256" key="2">
    <source>
        <dbReference type="ARBA" id="ARBA00022448"/>
    </source>
</evidence>
<feature type="transmembrane region" description="Helical" evidence="7">
    <location>
        <begin position="279"/>
        <end position="297"/>
    </location>
</feature>
<keyword evidence="4 7" id="KW-0812">Transmembrane</keyword>
<dbReference type="InterPro" id="IPR036259">
    <property type="entry name" value="MFS_trans_sf"/>
</dbReference>